<dbReference type="EMBL" id="JBIBDZ010000001">
    <property type="protein sequence ID" value="MFF5916959.1"/>
    <property type="molecule type" value="Genomic_DNA"/>
</dbReference>
<sequence length="171" mass="18757">MGDTGTGTTWSAFEAAEPAFAETVRERFGQYTHHALATVREDGSPRLSGIEVGFRFGELWLGMMPGSRKARDLRRDPRLTLLANLGAGTGMGGGDVRVSGRAVEITDPETVARYVADAGEPQPFHLFRVDPTEVVRTWVDGDELVVRTWSAGRPARTFRRGNDDSPPRRVS</sequence>
<comment type="caution">
    <text evidence="3">The sequence shown here is derived from an EMBL/GenBank/DDBJ whole genome shotgun (WGS) entry which is preliminary data.</text>
</comment>
<dbReference type="PANTHER" id="PTHR35176">
    <property type="entry name" value="HEME OXYGENASE HI_0854-RELATED"/>
    <property type="match status" value="1"/>
</dbReference>
<dbReference type="InterPro" id="IPR012349">
    <property type="entry name" value="Split_barrel_FMN-bd"/>
</dbReference>
<dbReference type="SUPFAM" id="SSF50475">
    <property type="entry name" value="FMN-binding split barrel"/>
    <property type="match status" value="1"/>
</dbReference>
<evidence type="ECO:0000259" key="2">
    <source>
        <dbReference type="Pfam" id="PF01243"/>
    </source>
</evidence>
<dbReference type="Gene3D" id="2.30.110.10">
    <property type="entry name" value="Electron Transport, Fmn-binding Protein, Chain A"/>
    <property type="match status" value="1"/>
</dbReference>
<organism evidence="3 4">
    <name type="scientific">Streptomyces flavochromogenes</name>
    <dbReference type="NCBI Taxonomy" id="68199"/>
    <lineage>
        <taxon>Bacteria</taxon>
        <taxon>Bacillati</taxon>
        <taxon>Actinomycetota</taxon>
        <taxon>Actinomycetes</taxon>
        <taxon>Kitasatosporales</taxon>
        <taxon>Streptomycetaceae</taxon>
        <taxon>Streptomyces</taxon>
    </lineage>
</organism>
<keyword evidence="1" id="KW-0560">Oxidoreductase</keyword>
<dbReference type="InterPro" id="IPR052019">
    <property type="entry name" value="F420H2_bilvrd_red/Heme_oxyg"/>
</dbReference>
<reference evidence="3 4" key="1">
    <citation type="submission" date="2024-10" db="EMBL/GenBank/DDBJ databases">
        <title>The Natural Products Discovery Center: Release of the First 8490 Sequenced Strains for Exploring Actinobacteria Biosynthetic Diversity.</title>
        <authorList>
            <person name="Kalkreuter E."/>
            <person name="Kautsar S.A."/>
            <person name="Yang D."/>
            <person name="Bader C.D."/>
            <person name="Teijaro C.N."/>
            <person name="Fluegel L."/>
            <person name="Davis C.M."/>
            <person name="Simpson J.R."/>
            <person name="Lauterbach L."/>
            <person name="Steele A.D."/>
            <person name="Gui C."/>
            <person name="Meng S."/>
            <person name="Li G."/>
            <person name="Viehrig K."/>
            <person name="Ye F."/>
            <person name="Su P."/>
            <person name="Kiefer A.F."/>
            <person name="Nichols A."/>
            <person name="Cepeda A.J."/>
            <person name="Yan W."/>
            <person name="Fan B."/>
            <person name="Jiang Y."/>
            <person name="Adhikari A."/>
            <person name="Zheng C.-J."/>
            <person name="Schuster L."/>
            <person name="Cowan T.M."/>
            <person name="Smanski M.J."/>
            <person name="Chevrette M.G."/>
            <person name="De Carvalho L.P.S."/>
            <person name="Shen B."/>
        </authorList>
    </citation>
    <scope>NUCLEOTIDE SEQUENCE [LARGE SCALE GENOMIC DNA]</scope>
    <source>
        <strain evidence="3 4">NPDC012605</strain>
    </source>
</reference>
<dbReference type="PANTHER" id="PTHR35176:SF6">
    <property type="entry name" value="HEME OXYGENASE HI_0854-RELATED"/>
    <property type="match status" value="1"/>
</dbReference>
<evidence type="ECO:0000313" key="3">
    <source>
        <dbReference type="EMBL" id="MFF5916959.1"/>
    </source>
</evidence>
<keyword evidence="4" id="KW-1185">Reference proteome</keyword>
<proteinExistence type="predicted"/>
<dbReference type="Pfam" id="PF01243">
    <property type="entry name" value="PNPOx_N"/>
    <property type="match status" value="1"/>
</dbReference>
<gene>
    <name evidence="3" type="ORF">ACFY8C_01250</name>
</gene>
<dbReference type="InterPro" id="IPR011576">
    <property type="entry name" value="Pyridox_Oxase_N"/>
</dbReference>
<feature type="domain" description="Pyridoxamine 5'-phosphate oxidase N-terminal" evidence="2">
    <location>
        <begin position="23"/>
        <end position="134"/>
    </location>
</feature>
<dbReference type="RefSeq" id="WP_030314645.1">
    <property type="nucleotide sequence ID" value="NZ_JBIBDZ010000001.1"/>
</dbReference>
<protein>
    <submittedName>
        <fullName evidence="3">Pyridoxamine 5'-phosphate oxidase family protein</fullName>
    </submittedName>
</protein>
<evidence type="ECO:0000256" key="1">
    <source>
        <dbReference type="ARBA" id="ARBA00023002"/>
    </source>
</evidence>
<name>A0ABW6XHK6_9ACTN</name>
<dbReference type="Proteomes" id="UP001602370">
    <property type="component" value="Unassembled WGS sequence"/>
</dbReference>
<accession>A0ABW6XHK6</accession>
<evidence type="ECO:0000313" key="4">
    <source>
        <dbReference type="Proteomes" id="UP001602370"/>
    </source>
</evidence>